<organism evidence="2 3">
    <name type="scientific">Lysobacter capsici AZ78</name>
    <dbReference type="NCBI Taxonomy" id="1444315"/>
    <lineage>
        <taxon>Bacteria</taxon>
        <taxon>Pseudomonadati</taxon>
        <taxon>Pseudomonadota</taxon>
        <taxon>Gammaproteobacteria</taxon>
        <taxon>Lysobacterales</taxon>
        <taxon>Lysobacteraceae</taxon>
        <taxon>Lysobacter</taxon>
    </lineage>
</organism>
<evidence type="ECO:0000313" key="2">
    <source>
        <dbReference type="EMBL" id="KWS06653.1"/>
    </source>
</evidence>
<feature type="region of interest" description="Disordered" evidence="1">
    <location>
        <begin position="46"/>
        <end position="69"/>
    </location>
</feature>
<dbReference type="EMBL" id="JAJA02000001">
    <property type="protein sequence ID" value="KWS06653.1"/>
    <property type="molecule type" value="Genomic_DNA"/>
</dbReference>
<protein>
    <submittedName>
        <fullName evidence="2">Uncharacterized protein</fullName>
    </submittedName>
</protein>
<evidence type="ECO:0000256" key="1">
    <source>
        <dbReference type="SAM" id="MobiDB-lite"/>
    </source>
</evidence>
<sequence>MPFPPLQRGAGGIRFLPAANSPNTAITRRRPRSRTLCASLTNAQMPEHQHPSALHAAVPPPARGPAAVAPPTARVMHAPAP</sequence>
<name>A0A120AHT0_9GAMM</name>
<gene>
    <name evidence="2" type="ORF">AZ78_4209</name>
</gene>
<proteinExistence type="predicted"/>
<keyword evidence="3" id="KW-1185">Reference proteome</keyword>
<feature type="region of interest" description="Disordered" evidence="1">
    <location>
        <begin position="1"/>
        <end position="29"/>
    </location>
</feature>
<evidence type="ECO:0000313" key="3">
    <source>
        <dbReference type="Proteomes" id="UP000023435"/>
    </source>
</evidence>
<dbReference type="Proteomes" id="UP000023435">
    <property type="component" value="Unassembled WGS sequence"/>
</dbReference>
<comment type="caution">
    <text evidence="2">The sequence shown here is derived from an EMBL/GenBank/DDBJ whole genome shotgun (WGS) entry which is preliminary data.</text>
</comment>
<accession>A0A120AHT0</accession>
<dbReference type="AlphaFoldDB" id="A0A120AHT0"/>
<reference evidence="2 3" key="1">
    <citation type="journal article" date="2014" name="Genome Announc.">
        <title>Draft Genome Sequence of Lysobacter capsici AZ78, a Bacterium Antagonistic to Plant-Pathogenic Oomycetes.</title>
        <authorList>
            <person name="Puopolo G."/>
            <person name="Sonego P."/>
            <person name="Engelen K."/>
            <person name="Pertot I."/>
        </authorList>
    </citation>
    <scope>NUCLEOTIDE SEQUENCE [LARGE SCALE GENOMIC DNA]</scope>
    <source>
        <strain evidence="2 3">AZ78</strain>
    </source>
</reference>